<evidence type="ECO:0000256" key="1">
    <source>
        <dbReference type="ARBA" id="ARBA00023015"/>
    </source>
</evidence>
<dbReference type="Pfam" id="PF00392">
    <property type="entry name" value="GntR"/>
    <property type="match status" value="1"/>
</dbReference>
<dbReference type="PANTHER" id="PTHR43537">
    <property type="entry name" value="TRANSCRIPTIONAL REGULATOR, GNTR FAMILY"/>
    <property type="match status" value="1"/>
</dbReference>
<dbReference type="SMART" id="SM00345">
    <property type="entry name" value="HTH_GNTR"/>
    <property type="match status" value="1"/>
</dbReference>
<evidence type="ECO:0000313" key="6">
    <source>
        <dbReference type="Proteomes" id="UP000244904"/>
    </source>
</evidence>
<dbReference type="EMBL" id="OMOJ01000003">
    <property type="protein sequence ID" value="SPF80230.1"/>
    <property type="molecule type" value="Genomic_DNA"/>
</dbReference>
<dbReference type="PRINTS" id="PR00035">
    <property type="entry name" value="HTHGNTR"/>
</dbReference>
<dbReference type="GO" id="GO:0003700">
    <property type="term" value="F:DNA-binding transcription factor activity"/>
    <property type="evidence" value="ECO:0007669"/>
    <property type="project" value="InterPro"/>
</dbReference>
<accession>A0A2R8AW45</accession>
<dbReference type="PROSITE" id="PS50949">
    <property type="entry name" value="HTH_GNTR"/>
    <property type="match status" value="1"/>
</dbReference>
<proteinExistence type="predicted"/>
<dbReference type="InterPro" id="IPR000524">
    <property type="entry name" value="Tscrpt_reg_HTH_GntR"/>
</dbReference>
<keyword evidence="6" id="KW-1185">Reference proteome</keyword>
<gene>
    <name evidence="5" type="primary">lldR</name>
    <name evidence="5" type="ORF">PRI8871_02036</name>
</gene>
<protein>
    <submittedName>
        <fullName evidence="5">L-lactate dehydrogenase operon regulatory protein</fullName>
    </submittedName>
</protein>
<evidence type="ECO:0000256" key="2">
    <source>
        <dbReference type="ARBA" id="ARBA00023125"/>
    </source>
</evidence>
<dbReference type="NCBIfam" id="NF003011">
    <property type="entry name" value="PRK03837.1"/>
    <property type="match status" value="1"/>
</dbReference>
<dbReference type="PANTHER" id="PTHR43537:SF5">
    <property type="entry name" value="UXU OPERON TRANSCRIPTIONAL REGULATOR"/>
    <property type="match status" value="1"/>
</dbReference>
<organism evidence="5 6">
    <name type="scientific">Pseudoprimorskyibacter insulae</name>
    <dbReference type="NCBI Taxonomy" id="1695997"/>
    <lineage>
        <taxon>Bacteria</taxon>
        <taxon>Pseudomonadati</taxon>
        <taxon>Pseudomonadota</taxon>
        <taxon>Alphaproteobacteria</taxon>
        <taxon>Rhodobacterales</taxon>
        <taxon>Paracoccaceae</taxon>
        <taxon>Pseudoprimorskyibacter</taxon>
    </lineage>
</organism>
<dbReference type="InterPro" id="IPR011711">
    <property type="entry name" value="GntR_C"/>
</dbReference>
<sequence>MTVPAGGCWLEPDRPPPYLALMTEPIRPRKLSDEVQDRLLERIRSGMAPGDVLPSERELMAEYEIGRPAIREAMQNLQRMGLIDIRHGGRPRVAEPSLDGLIGQMATSMHHVLTHGASTMDHLKEARVTLEAEMARLAAMRRTDGDLATLEQILDRQTEARDTPERFLDLDGEFHRTIAAISGNPIFETLSAATFSWLRSFHKDLVRSPGLEALTLKEHRAILAAIAAQDAETAARAMADHLTRANALYHQSHG</sequence>
<dbReference type="Proteomes" id="UP000244904">
    <property type="component" value="Unassembled WGS sequence"/>
</dbReference>
<evidence type="ECO:0000256" key="3">
    <source>
        <dbReference type="ARBA" id="ARBA00023163"/>
    </source>
</evidence>
<dbReference type="InterPro" id="IPR036390">
    <property type="entry name" value="WH_DNA-bd_sf"/>
</dbReference>
<dbReference type="GO" id="GO:0003677">
    <property type="term" value="F:DNA binding"/>
    <property type="evidence" value="ECO:0007669"/>
    <property type="project" value="UniProtKB-KW"/>
</dbReference>
<dbReference type="AlphaFoldDB" id="A0A2R8AW45"/>
<dbReference type="SMART" id="SM00895">
    <property type="entry name" value="FCD"/>
    <property type="match status" value="1"/>
</dbReference>
<dbReference type="InterPro" id="IPR008920">
    <property type="entry name" value="TF_FadR/GntR_C"/>
</dbReference>
<name>A0A2R8AW45_9RHOB</name>
<evidence type="ECO:0000313" key="5">
    <source>
        <dbReference type="EMBL" id="SPF80230.1"/>
    </source>
</evidence>
<dbReference type="Gene3D" id="1.10.10.10">
    <property type="entry name" value="Winged helix-like DNA-binding domain superfamily/Winged helix DNA-binding domain"/>
    <property type="match status" value="1"/>
</dbReference>
<dbReference type="Gene3D" id="1.20.120.530">
    <property type="entry name" value="GntR ligand-binding domain-like"/>
    <property type="match status" value="1"/>
</dbReference>
<evidence type="ECO:0000259" key="4">
    <source>
        <dbReference type="PROSITE" id="PS50949"/>
    </source>
</evidence>
<reference evidence="6" key="1">
    <citation type="submission" date="2018-03" db="EMBL/GenBank/DDBJ databases">
        <authorList>
            <person name="Rodrigo-Torres L."/>
            <person name="Arahal R. D."/>
            <person name="Lucena T."/>
        </authorList>
    </citation>
    <scope>NUCLEOTIDE SEQUENCE [LARGE SCALE GENOMIC DNA]</scope>
    <source>
        <strain evidence="6">CECT 8871</strain>
    </source>
</reference>
<feature type="domain" description="HTH gntR-type" evidence="4">
    <location>
        <begin position="29"/>
        <end position="96"/>
    </location>
</feature>
<dbReference type="CDD" id="cd07377">
    <property type="entry name" value="WHTH_GntR"/>
    <property type="match status" value="1"/>
</dbReference>
<dbReference type="Pfam" id="PF07729">
    <property type="entry name" value="FCD"/>
    <property type="match status" value="1"/>
</dbReference>
<dbReference type="SUPFAM" id="SSF46785">
    <property type="entry name" value="Winged helix' DNA-binding domain"/>
    <property type="match status" value="1"/>
</dbReference>
<keyword evidence="2" id="KW-0238">DNA-binding</keyword>
<dbReference type="InterPro" id="IPR036388">
    <property type="entry name" value="WH-like_DNA-bd_sf"/>
</dbReference>
<dbReference type="SUPFAM" id="SSF48008">
    <property type="entry name" value="GntR ligand-binding domain-like"/>
    <property type="match status" value="1"/>
</dbReference>
<keyword evidence="1" id="KW-0805">Transcription regulation</keyword>
<keyword evidence="3" id="KW-0804">Transcription</keyword>